<proteinExistence type="predicted"/>
<feature type="compositionally biased region" description="Basic and acidic residues" evidence="1">
    <location>
        <begin position="114"/>
        <end position="132"/>
    </location>
</feature>
<evidence type="ECO:0000256" key="1">
    <source>
        <dbReference type="SAM" id="MobiDB-lite"/>
    </source>
</evidence>
<feature type="region of interest" description="Disordered" evidence="1">
    <location>
        <begin position="58"/>
        <end position="90"/>
    </location>
</feature>
<reference evidence="2" key="1">
    <citation type="journal article" date="2022" name="bioRxiv">
        <title>Sequencing and chromosome-scale assembly of the giantPleurodeles waltlgenome.</title>
        <authorList>
            <person name="Brown T."/>
            <person name="Elewa A."/>
            <person name="Iarovenko S."/>
            <person name="Subramanian E."/>
            <person name="Araus A.J."/>
            <person name="Petzold A."/>
            <person name="Susuki M."/>
            <person name="Suzuki K.-i.T."/>
            <person name="Hayashi T."/>
            <person name="Toyoda A."/>
            <person name="Oliveira C."/>
            <person name="Osipova E."/>
            <person name="Leigh N.D."/>
            <person name="Simon A."/>
            <person name="Yun M.H."/>
        </authorList>
    </citation>
    <scope>NUCLEOTIDE SEQUENCE</scope>
    <source>
        <strain evidence="2">20211129_DDA</strain>
        <tissue evidence="2">Liver</tissue>
    </source>
</reference>
<evidence type="ECO:0000313" key="3">
    <source>
        <dbReference type="Proteomes" id="UP001066276"/>
    </source>
</evidence>
<dbReference type="EMBL" id="JANPWB010000011">
    <property type="protein sequence ID" value="KAJ1122576.1"/>
    <property type="molecule type" value="Genomic_DNA"/>
</dbReference>
<gene>
    <name evidence="2" type="ORF">NDU88_001062</name>
</gene>
<feature type="region of interest" description="Disordered" evidence="1">
    <location>
        <begin position="112"/>
        <end position="132"/>
    </location>
</feature>
<evidence type="ECO:0000313" key="2">
    <source>
        <dbReference type="EMBL" id="KAJ1122576.1"/>
    </source>
</evidence>
<keyword evidence="3" id="KW-1185">Reference proteome</keyword>
<sequence length="156" mass="16772">MEVQYLSLGVHYLSQEVENRPRTGNTIPSAGSAARRSDGQVALNAEQAEAALRFSEVGFTGTSPRTRSQTGCKPEVAARPTRRSTGCTAQADEDISSLSTGILWTYATCAAGRGPREPSPKPAPKEHTEFEPKLSWRDPLQSGAEVHAASINVMRC</sequence>
<dbReference type="Proteomes" id="UP001066276">
    <property type="component" value="Chromosome 7"/>
</dbReference>
<organism evidence="2 3">
    <name type="scientific">Pleurodeles waltl</name>
    <name type="common">Iberian ribbed newt</name>
    <dbReference type="NCBI Taxonomy" id="8319"/>
    <lineage>
        <taxon>Eukaryota</taxon>
        <taxon>Metazoa</taxon>
        <taxon>Chordata</taxon>
        <taxon>Craniata</taxon>
        <taxon>Vertebrata</taxon>
        <taxon>Euteleostomi</taxon>
        <taxon>Amphibia</taxon>
        <taxon>Batrachia</taxon>
        <taxon>Caudata</taxon>
        <taxon>Salamandroidea</taxon>
        <taxon>Salamandridae</taxon>
        <taxon>Pleurodelinae</taxon>
        <taxon>Pleurodeles</taxon>
    </lineage>
</organism>
<name>A0AAV7P4M9_PLEWA</name>
<protein>
    <submittedName>
        <fullName evidence="2">Uncharacterized protein</fullName>
    </submittedName>
</protein>
<accession>A0AAV7P4M9</accession>
<dbReference type="AlphaFoldDB" id="A0AAV7P4M9"/>
<feature type="compositionally biased region" description="Polar residues" evidence="1">
    <location>
        <begin position="60"/>
        <end position="71"/>
    </location>
</feature>
<comment type="caution">
    <text evidence="2">The sequence shown here is derived from an EMBL/GenBank/DDBJ whole genome shotgun (WGS) entry which is preliminary data.</text>
</comment>